<evidence type="ECO:0000313" key="12">
    <source>
        <dbReference type="EMBL" id="MEN3069181.1"/>
    </source>
</evidence>
<evidence type="ECO:0000256" key="6">
    <source>
        <dbReference type="ARBA" id="ARBA00022723"/>
    </source>
</evidence>
<keyword evidence="5" id="KW-0963">Cytoplasm</keyword>
<accession>A0ABU9YZQ1</accession>
<keyword evidence="13" id="KW-1185">Reference proteome</keyword>
<reference evidence="12 13" key="1">
    <citation type="journal article" date="2018" name="Int. J. Syst. Evol. Microbiol.">
        <title>Uliginosibacterium sediminicola sp. nov., isolated from freshwater sediment.</title>
        <authorList>
            <person name="Hwang W.M."/>
            <person name="Kim S.M."/>
            <person name="Kang K."/>
            <person name="Ahn T.Y."/>
        </authorList>
    </citation>
    <scope>NUCLEOTIDE SEQUENCE [LARGE SCALE GENOMIC DNA]</scope>
    <source>
        <strain evidence="12 13">M1-21</strain>
    </source>
</reference>
<protein>
    <recommendedName>
        <fullName evidence="10">Phospholysine phosphohistidine inorganic pyrophosphate phosphatase</fullName>
        <ecNumber evidence="4">3.6.1.1</ecNumber>
    </recommendedName>
</protein>
<proteinExistence type="inferred from homology"/>
<evidence type="ECO:0000256" key="9">
    <source>
        <dbReference type="ARBA" id="ARBA00037258"/>
    </source>
</evidence>
<dbReference type="PANTHER" id="PTHR19288">
    <property type="entry name" value="4-NITROPHENYLPHOSPHATASE-RELATED"/>
    <property type="match status" value="1"/>
</dbReference>
<comment type="function">
    <text evidence="9">Phosphatase that hydrolyzes imidodiphosphate, 3-phosphohistidine and 6-phospholysine. Has broad substrate specificity and can also hydrolyze inorganic diphosphate, but with lower efficiency.</text>
</comment>
<gene>
    <name evidence="12" type="ORF">ABDB84_11890</name>
</gene>
<keyword evidence="6" id="KW-0479">Metal-binding</keyword>
<comment type="cofactor">
    <cofactor evidence="1">
        <name>Mg(2+)</name>
        <dbReference type="ChEBI" id="CHEBI:18420"/>
    </cofactor>
</comment>
<dbReference type="NCBIfam" id="TIGR01549">
    <property type="entry name" value="HAD-SF-IA-v1"/>
    <property type="match status" value="1"/>
</dbReference>
<evidence type="ECO:0000256" key="4">
    <source>
        <dbReference type="ARBA" id="ARBA00012146"/>
    </source>
</evidence>
<dbReference type="NCBIfam" id="TIGR01458">
    <property type="entry name" value="HAD-SF-IIA-hyp3"/>
    <property type="match status" value="1"/>
</dbReference>
<comment type="caution">
    <text evidence="12">The sequence shown here is derived from an EMBL/GenBank/DDBJ whole genome shotgun (WGS) entry which is preliminary data.</text>
</comment>
<dbReference type="EC" id="3.6.1.1" evidence="4"/>
<evidence type="ECO:0000256" key="7">
    <source>
        <dbReference type="ARBA" id="ARBA00022801"/>
    </source>
</evidence>
<dbReference type="Pfam" id="PF13344">
    <property type="entry name" value="Hydrolase_6"/>
    <property type="match status" value="1"/>
</dbReference>
<dbReference type="InterPro" id="IPR006357">
    <property type="entry name" value="HAD-SF_hydro_IIA"/>
</dbReference>
<keyword evidence="7 12" id="KW-0378">Hydrolase</keyword>
<name>A0ABU9YZQ1_9RHOO</name>
<evidence type="ECO:0000256" key="2">
    <source>
        <dbReference type="ARBA" id="ARBA00004496"/>
    </source>
</evidence>
<comment type="catalytic activity">
    <reaction evidence="11">
        <text>diphosphate + H2O = 2 phosphate + H(+)</text>
        <dbReference type="Rhea" id="RHEA:24576"/>
        <dbReference type="ChEBI" id="CHEBI:15377"/>
        <dbReference type="ChEBI" id="CHEBI:15378"/>
        <dbReference type="ChEBI" id="CHEBI:33019"/>
        <dbReference type="ChEBI" id="CHEBI:43474"/>
        <dbReference type="EC" id="3.6.1.1"/>
    </reaction>
</comment>
<dbReference type="PANTHER" id="PTHR19288:SF44">
    <property type="entry name" value="PHOSPHOLYSINE PHOSPHOHISTIDINE INORGANIC PYROPHOSPHATE PHOSPHATASE"/>
    <property type="match status" value="1"/>
</dbReference>
<dbReference type="InterPro" id="IPR006355">
    <property type="entry name" value="LHPP/HDHD2"/>
</dbReference>
<dbReference type="GO" id="GO:0016787">
    <property type="term" value="F:hydrolase activity"/>
    <property type="evidence" value="ECO:0007669"/>
    <property type="project" value="UniProtKB-KW"/>
</dbReference>
<dbReference type="InterPro" id="IPR023214">
    <property type="entry name" value="HAD_sf"/>
</dbReference>
<evidence type="ECO:0000256" key="10">
    <source>
        <dbReference type="ARBA" id="ARBA00039357"/>
    </source>
</evidence>
<evidence type="ECO:0000256" key="1">
    <source>
        <dbReference type="ARBA" id="ARBA00001946"/>
    </source>
</evidence>
<dbReference type="InterPro" id="IPR036412">
    <property type="entry name" value="HAD-like_sf"/>
</dbReference>
<dbReference type="Gene3D" id="3.40.50.1000">
    <property type="entry name" value="HAD superfamily/HAD-like"/>
    <property type="match status" value="2"/>
</dbReference>
<dbReference type="Pfam" id="PF13242">
    <property type="entry name" value="Hydrolase_like"/>
    <property type="match status" value="1"/>
</dbReference>
<comment type="similarity">
    <text evidence="3">Belongs to the HAD-like hydrolase superfamily.</text>
</comment>
<evidence type="ECO:0000313" key="13">
    <source>
        <dbReference type="Proteomes" id="UP001410394"/>
    </source>
</evidence>
<sequence length="255" mass="27063">MALPDSLEAVLIDLAGVLHIGDEAIPGAVAALQRLRDSGLALRFLTNTTRTPRGRIVESLQQMGFAIEAHEVLTAALATRALVEARGLRPHYLIHPDIRIDMGLDAATPNAVVLGDAGPCFDFASLNHAFRLLMQGLPLIAMARNRYFKESDGMSLDMGAFVSALEYSAGVKAEIVGKPARSYFDAALQDIGIGADKAVMIGDDLLDDLGGAKNAGIAGILVRTGKYRPSDETHPEFAPDLICADFAAAVEQLLA</sequence>
<dbReference type="SUPFAM" id="SSF56784">
    <property type="entry name" value="HAD-like"/>
    <property type="match status" value="1"/>
</dbReference>
<evidence type="ECO:0000256" key="8">
    <source>
        <dbReference type="ARBA" id="ARBA00022842"/>
    </source>
</evidence>
<dbReference type="EMBL" id="JBDIVE010000005">
    <property type="protein sequence ID" value="MEN3069181.1"/>
    <property type="molecule type" value="Genomic_DNA"/>
</dbReference>
<dbReference type="InterPro" id="IPR006439">
    <property type="entry name" value="HAD-SF_hydro_IA"/>
</dbReference>
<comment type="subcellular location">
    <subcellularLocation>
        <location evidence="2">Cytoplasm</location>
    </subcellularLocation>
</comment>
<keyword evidence="8" id="KW-0460">Magnesium</keyword>
<evidence type="ECO:0000256" key="11">
    <source>
        <dbReference type="ARBA" id="ARBA00047820"/>
    </source>
</evidence>
<evidence type="ECO:0000256" key="5">
    <source>
        <dbReference type="ARBA" id="ARBA00022490"/>
    </source>
</evidence>
<dbReference type="NCBIfam" id="TIGR01460">
    <property type="entry name" value="HAD-SF-IIA"/>
    <property type="match status" value="1"/>
</dbReference>
<evidence type="ECO:0000256" key="3">
    <source>
        <dbReference type="ARBA" id="ARBA00007958"/>
    </source>
</evidence>
<dbReference type="RefSeq" id="WP_345919950.1">
    <property type="nucleotide sequence ID" value="NZ_JBDIVE010000005.1"/>
</dbReference>
<organism evidence="12 13">
    <name type="scientific">Uliginosibacterium sediminicola</name>
    <dbReference type="NCBI Taxonomy" id="2024550"/>
    <lineage>
        <taxon>Bacteria</taxon>
        <taxon>Pseudomonadati</taxon>
        <taxon>Pseudomonadota</taxon>
        <taxon>Betaproteobacteria</taxon>
        <taxon>Rhodocyclales</taxon>
        <taxon>Zoogloeaceae</taxon>
        <taxon>Uliginosibacterium</taxon>
    </lineage>
</organism>
<dbReference type="Proteomes" id="UP001410394">
    <property type="component" value="Unassembled WGS sequence"/>
</dbReference>